<reference evidence="1 2" key="1">
    <citation type="journal article" date="2017" name="Genome Biol. Evol.">
        <title>Phytophthora megakarya and P. palmivora, closely related causal agents of cacao black pod rot, underwent increases in genome sizes and gene numbers by different mechanisms.</title>
        <authorList>
            <person name="Ali S.S."/>
            <person name="Shao J."/>
            <person name="Lary D.J."/>
            <person name="Kronmiller B."/>
            <person name="Shen D."/>
            <person name="Strem M.D."/>
            <person name="Amoako-Attah I."/>
            <person name="Akrofi A.Y."/>
            <person name="Begoude B.A."/>
            <person name="Ten Hoopen G.M."/>
            <person name="Coulibaly K."/>
            <person name="Kebe B.I."/>
            <person name="Melnick R.L."/>
            <person name="Guiltinan M.J."/>
            <person name="Tyler B.M."/>
            <person name="Meinhardt L.W."/>
            <person name="Bailey B.A."/>
        </authorList>
    </citation>
    <scope>NUCLEOTIDE SEQUENCE [LARGE SCALE GENOMIC DNA]</scope>
    <source>
        <strain evidence="2">sbr112.9</strain>
    </source>
</reference>
<gene>
    <name evidence="1" type="ORF">PHPALM_14002</name>
</gene>
<dbReference type="EMBL" id="NCKW01007830">
    <property type="protein sequence ID" value="POM69676.1"/>
    <property type="molecule type" value="Genomic_DNA"/>
</dbReference>
<feature type="non-terminal residue" evidence="1">
    <location>
        <position position="105"/>
    </location>
</feature>
<proteinExistence type="predicted"/>
<organism evidence="1 2">
    <name type="scientific">Phytophthora palmivora</name>
    <dbReference type="NCBI Taxonomy" id="4796"/>
    <lineage>
        <taxon>Eukaryota</taxon>
        <taxon>Sar</taxon>
        <taxon>Stramenopiles</taxon>
        <taxon>Oomycota</taxon>
        <taxon>Peronosporomycetes</taxon>
        <taxon>Peronosporales</taxon>
        <taxon>Peronosporaceae</taxon>
        <taxon>Phytophthora</taxon>
    </lineage>
</organism>
<keyword evidence="2" id="KW-1185">Reference proteome</keyword>
<accession>A0A2P4XVU0</accession>
<name>A0A2P4XVU0_9STRA</name>
<comment type="caution">
    <text evidence="1">The sequence shown here is derived from an EMBL/GenBank/DDBJ whole genome shotgun (WGS) entry which is preliminary data.</text>
</comment>
<protein>
    <submittedName>
        <fullName evidence="1">Uncharacterized protein</fullName>
    </submittedName>
</protein>
<sequence>MRCTRTPALRISLAVVKEVQACLEALLRADESKIMAHRVAAFKKAGVPFPELSTSQTLPSMHNFKPGYQKWCADCICPSGIRSDFGGANAKQIPDQIKRCEVIIC</sequence>
<dbReference type="AlphaFoldDB" id="A0A2P4XVU0"/>
<dbReference type="Proteomes" id="UP000237271">
    <property type="component" value="Unassembled WGS sequence"/>
</dbReference>
<evidence type="ECO:0000313" key="2">
    <source>
        <dbReference type="Proteomes" id="UP000237271"/>
    </source>
</evidence>
<evidence type="ECO:0000313" key="1">
    <source>
        <dbReference type="EMBL" id="POM69676.1"/>
    </source>
</evidence>